<keyword evidence="9" id="KW-1185">Reference proteome</keyword>
<name>A0A947DI59_9CYAN</name>
<evidence type="ECO:0000256" key="5">
    <source>
        <dbReference type="ARBA" id="ARBA00022989"/>
    </source>
</evidence>
<evidence type="ECO:0000256" key="3">
    <source>
        <dbReference type="ARBA" id="ARBA00022475"/>
    </source>
</evidence>
<comment type="caution">
    <text evidence="8">The sequence shown here is derived from an EMBL/GenBank/DDBJ whole genome shotgun (WGS) entry which is preliminary data.</text>
</comment>
<keyword evidence="6 7" id="KW-0472">Membrane</keyword>
<protein>
    <submittedName>
        <fullName evidence="8">Oligosaccharide flippase family protein</fullName>
    </submittedName>
</protein>
<reference evidence="8" key="2">
    <citation type="journal article" date="2021" name="Mar. Drugs">
        <title>Genome Reduction and Secondary Metabolism of the Marine Sponge-Associated Cyanobacterium Leptothoe.</title>
        <authorList>
            <person name="Konstantinou D."/>
            <person name="Popin R.V."/>
            <person name="Fewer D.P."/>
            <person name="Sivonen K."/>
            <person name="Gkelis S."/>
        </authorList>
    </citation>
    <scope>NUCLEOTIDE SEQUENCE</scope>
    <source>
        <strain evidence="8">TAU-MAC 1115</strain>
    </source>
</reference>
<evidence type="ECO:0000256" key="1">
    <source>
        <dbReference type="ARBA" id="ARBA00004651"/>
    </source>
</evidence>
<accession>A0A947DI59</accession>
<evidence type="ECO:0000313" key="8">
    <source>
        <dbReference type="EMBL" id="MBT9317465.1"/>
    </source>
</evidence>
<dbReference type="PANTHER" id="PTHR30250">
    <property type="entry name" value="PST FAMILY PREDICTED COLANIC ACID TRANSPORTER"/>
    <property type="match status" value="1"/>
</dbReference>
<keyword evidence="5 7" id="KW-1133">Transmembrane helix</keyword>
<gene>
    <name evidence="8" type="ORF">IXB50_18740</name>
</gene>
<sequence>MVSLKRKAIIGSLWTFAGFGSSQFIRLIGNIILTRLLVPEFFGVMAVVNSLKLGFLLLSDFGVKQSLIQSKKGDDPVALNTAWTIEVIRGFFLLIICCLCAIPAVQVYGNSSFYWLMPVVGATAFIQSCQSTAIIGLRRKLNVGKEMAFEIFIQVFSLTITIIWASFSPTLLSLAVGLVAGASFRTLGSYWFFADKRNKFMLDRKAVAEIFGFGKWLFIATTLVFLAEQGDRLILGKLLPLDVLGVYSVALSLSILPRQIVKKLGNQVIFPVISRRSEFSREKLRTEVLRQRQKLLILFGLMLLPLVICGDAIISLMYDSRYAAATWMLPILALGVWFSVLFNTANFCLMGVGKPIYGALGNGLRFLTISIGLFVGYRYGGILGTIIVMAISDVPAYIGVQFGLFREKLSFLSQDFTSTVLFVSVVATLLMVRAWLGLGSPFSLILG</sequence>
<comment type="similarity">
    <text evidence="2">Belongs to the polysaccharide synthase family.</text>
</comment>
<keyword evidence="3" id="KW-1003">Cell membrane</keyword>
<dbReference type="RefSeq" id="WP_215610528.1">
    <property type="nucleotide sequence ID" value="NZ_JADOES010000047.1"/>
</dbReference>
<dbReference type="Proteomes" id="UP000717364">
    <property type="component" value="Unassembled WGS sequence"/>
</dbReference>
<feature type="transmembrane region" description="Helical" evidence="7">
    <location>
        <begin position="147"/>
        <end position="165"/>
    </location>
</feature>
<feature type="transmembrane region" description="Helical" evidence="7">
    <location>
        <begin position="356"/>
        <end position="376"/>
    </location>
</feature>
<dbReference type="InterPro" id="IPR050833">
    <property type="entry name" value="Poly_Biosynth_Transport"/>
</dbReference>
<evidence type="ECO:0000256" key="7">
    <source>
        <dbReference type="SAM" id="Phobius"/>
    </source>
</evidence>
<evidence type="ECO:0000256" key="6">
    <source>
        <dbReference type="ARBA" id="ARBA00023136"/>
    </source>
</evidence>
<organism evidence="8 9">
    <name type="scientific">Leptothoe spongobia TAU-MAC 1115</name>
    <dbReference type="NCBI Taxonomy" id="1967444"/>
    <lineage>
        <taxon>Bacteria</taxon>
        <taxon>Bacillati</taxon>
        <taxon>Cyanobacteriota</taxon>
        <taxon>Cyanophyceae</taxon>
        <taxon>Nodosilineales</taxon>
        <taxon>Cymatolegaceae</taxon>
        <taxon>Leptothoe</taxon>
        <taxon>Leptothoe spongobia</taxon>
    </lineage>
</organism>
<evidence type="ECO:0000256" key="4">
    <source>
        <dbReference type="ARBA" id="ARBA00022692"/>
    </source>
</evidence>
<feature type="transmembrane region" description="Helical" evidence="7">
    <location>
        <begin position="91"/>
        <end position="109"/>
    </location>
</feature>
<feature type="transmembrane region" description="Helical" evidence="7">
    <location>
        <begin position="416"/>
        <end position="436"/>
    </location>
</feature>
<feature type="transmembrane region" description="Helical" evidence="7">
    <location>
        <begin position="382"/>
        <end position="404"/>
    </location>
</feature>
<comment type="subcellular location">
    <subcellularLocation>
        <location evidence="1">Cell membrane</location>
        <topology evidence="1">Multi-pass membrane protein</topology>
    </subcellularLocation>
</comment>
<dbReference type="GO" id="GO:0005886">
    <property type="term" value="C:plasma membrane"/>
    <property type="evidence" value="ECO:0007669"/>
    <property type="project" value="UniProtKB-SubCell"/>
</dbReference>
<feature type="transmembrane region" description="Helical" evidence="7">
    <location>
        <begin position="115"/>
        <end position="135"/>
    </location>
</feature>
<proteinExistence type="inferred from homology"/>
<feature type="transmembrane region" description="Helical" evidence="7">
    <location>
        <begin position="206"/>
        <end position="226"/>
    </location>
</feature>
<dbReference type="AlphaFoldDB" id="A0A947DI59"/>
<dbReference type="EMBL" id="JADOES010000047">
    <property type="protein sequence ID" value="MBT9317465.1"/>
    <property type="molecule type" value="Genomic_DNA"/>
</dbReference>
<dbReference type="PANTHER" id="PTHR30250:SF10">
    <property type="entry name" value="LIPOPOLYSACCHARIDE BIOSYNTHESIS PROTEIN WZXC"/>
    <property type="match status" value="1"/>
</dbReference>
<feature type="transmembrane region" description="Helical" evidence="7">
    <location>
        <begin position="295"/>
        <end position="318"/>
    </location>
</feature>
<feature type="transmembrane region" description="Helical" evidence="7">
    <location>
        <begin position="238"/>
        <end position="256"/>
    </location>
</feature>
<feature type="transmembrane region" description="Helical" evidence="7">
    <location>
        <begin position="171"/>
        <end position="194"/>
    </location>
</feature>
<feature type="transmembrane region" description="Helical" evidence="7">
    <location>
        <begin position="40"/>
        <end position="63"/>
    </location>
</feature>
<keyword evidence="4 7" id="KW-0812">Transmembrane</keyword>
<reference evidence="8" key="1">
    <citation type="submission" date="2020-11" db="EMBL/GenBank/DDBJ databases">
        <authorList>
            <person name="Konstantinou D."/>
            <person name="Gkelis S."/>
            <person name="Popin R."/>
            <person name="Fewer D."/>
            <person name="Sivonen K."/>
        </authorList>
    </citation>
    <scope>NUCLEOTIDE SEQUENCE</scope>
    <source>
        <strain evidence="8">TAU-MAC 1115</strain>
    </source>
</reference>
<evidence type="ECO:0000256" key="2">
    <source>
        <dbReference type="ARBA" id="ARBA00007430"/>
    </source>
</evidence>
<evidence type="ECO:0000313" key="9">
    <source>
        <dbReference type="Proteomes" id="UP000717364"/>
    </source>
</evidence>
<dbReference type="Pfam" id="PF13440">
    <property type="entry name" value="Polysacc_synt_3"/>
    <property type="match status" value="1"/>
</dbReference>
<feature type="transmembrane region" description="Helical" evidence="7">
    <location>
        <begin position="324"/>
        <end position="344"/>
    </location>
</feature>